<evidence type="ECO:0000313" key="7">
    <source>
        <dbReference type="EMBL" id="EHG18786.1"/>
    </source>
</evidence>
<keyword evidence="8" id="KW-1185">Reference proteome</keyword>
<dbReference type="EMBL" id="ACZM01000019">
    <property type="protein sequence ID" value="EHG18786.1"/>
    <property type="molecule type" value="Genomic_DNA"/>
</dbReference>
<dbReference type="InterPro" id="IPR010559">
    <property type="entry name" value="Sig_transdc_His_kin_internal"/>
</dbReference>
<sequence>MRLLRSMKYRKRLLAGIVLIGVVPIWLISAGILGIVHHYIRTSEILRCEQDARKASVELEEVLSRYVNLCDLLAESPVIIEQMEKTGDLQEVYAQMYLLMRGNHENAVLHILSCDGRVRISTGNHIPRDYGLPAHNGWGIFRQATEENGAILSARDRTKVGAYGPLFSICRAIRKDGAVVGYVVMDIQRAALQSILFREAGAPAVMLADRYNYVVYNGRNPQAEGFAAALPPREKLRGAFGSFPIGGAEGNQVCFVRSSRYGLLVLEQTNIDWSIFWYVFQAVLLVDTVVIAAILLFSSWLSRSLWSPLADLADGIERVRHNDFAAALPVRRRDEIGRLAYGFNKMVRHIRRLLREVKSKEQALRIAQMRSFQEQVKPHFIYNTLDMIKWSAKLGDTGSVAELAVALGKLMRKVLGTQEFIPVCEECEILEAYIAIQKKRFSDRLCVSIDIAEEMQPLLLPKLILQPLVENAIVHGIEDQQTMGKVEIVGEMKGEYMVFSVRDNGRGMEAARAEECLSNAAGPAHIGMHNVHMRAKLYGDASCGLQIRTAPGGGMEVWLTLLRQGGARS</sequence>
<evidence type="ECO:0000259" key="6">
    <source>
        <dbReference type="PROSITE" id="PS50885"/>
    </source>
</evidence>
<dbReference type="InterPro" id="IPR050640">
    <property type="entry name" value="Bact_2-comp_sensor_kinase"/>
</dbReference>
<dbReference type="CDD" id="cd06225">
    <property type="entry name" value="HAMP"/>
    <property type="match status" value="1"/>
</dbReference>
<dbReference type="GO" id="GO:0000155">
    <property type="term" value="F:phosphorelay sensor kinase activity"/>
    <property type="evidence" value="ECO:0007669"/>
    <property type="project" value="InterPro"/>
</dbReference>
<dbReference type="SUPFAM" id="SSF55874">
    <property type="entry name" value="ATPase domain of HSP90 chaperone/DNA topoisomerase II/histidine kinase"/>
    <property type="match status" value="1"/>
</dbReference>
<dbReference type="eggNOG" id="COG2972">
    <property type="taxonomic scope" value="Bacteria"/>
</dbReference>
<dbReference type="InterPro" id="IPR036890">
    <property type="entry name" value="HATPase_C_sf"/>
</dbReference>
<keyword evidence="3" id="KW-0808">Transferase</keyword>
<dbReference type="GO" id="GO:0016020">
    <property type="term" value="C:membrane"/>
    <property type="evidence" value="ECO:0007669"/>
    <property type="project" value="UniProtKB-SubCell"/>
</dbReference>
<dbReference type="AlphaFoldDB" id="G5GRP3"/>
<keyword evidence="5" id="KW-0812">Transmembrane</keyword>
<feature type="domain" description="HAMP" evidence="6">
    <location>
        <begin position="303"/>
        <end position="355"/>
    </location>
</feature>
<dbReference type="PANTHER" id="PTHR34220:SF7">
    <property type="entry name" value="SENSOR HISTIDINE KINASE YPDA"/>
    <property type="match status" value="1"/>
</dbReference>
<evidence type="ECO:0000256" key="4">
    <source>
        <dbReference type="ARBA" id="ARBA00022777"/>
    </source>
</evidence>
<feature type="transmembrane region" description="Helical" evidence="5">
    <location>
        <begin position="12"/>
        <end position="40"/>
    </location>
</feature>
<name>G5GRP3_9FIRM</name>
<dbReference type="OrthoDB" id="9809348at2"/>
<dbReference type="HOGENOM" id="CLU_020473_6_0_9"/>
<keyword evidence="5" id="KW-1133">Transmembrane helix</keyword>
<dbReference type="PATRIC" id="fig|679201.3.peg.1939"/>
<dbReference type="Gene3D" id="6.10.340.10">
    <property type="match status" value="1"/>
</dbReference>
<organism evidence="7 8">
    <name type="scientific">Selenomonas infelix ATCC 43532</name>
    <dbReference type="NCBI Taxonomy" id="679201"/>
    <lineage>
        <taxon>Bacteria</taxon>
        <taxon>Bacillati</taxon>
        <taxon>Bacillota</taxon>
        <taxon>Negativicutes</taxon>
        <taxon>Selenomonadales</taxon>
        <taxon>Selenomonadaceae</taxon>
        <taxon>Selenomonas</taxon>
    </lineage>
</organism>
<dbReference type="PANTHER" id="PTHR34220">
    <property type="entry name" value="SENSOR HISTIDINE KINASE YPDA"/>
    <property type="match status" value="1"/>
</dbReference>
<reference evidence="7 8" key="1">
    <citation type="submission" date="2011-08" db="EMBL/GenBank/DDBJ databases">
        <title>The Genome Sequence of Selenomonas infelix ATCC 43532.</title>
        <authorList>
            <consortium name="The Broad Institute Genome Sequencing Platform"/>
            <person name="Earl A."/>
            <person name="Ward D."/>
            <person name="Feldgarden M."/>
            <person name="Gevers D."/>
            <person name="Izard J."/>
            <person name="Blanton J.M."/>
            <person name="Baranova O.V."/>
            <person name="Dewhirst F.E."/>
            <person name="Young S.K."/>
            <person name="Zeng Q."/>
            <person name="Gargeya S."/>
            <person name="Fitzgerald M."/>
            <person name="Haas B."/>
            <person name="Abouelleil A."/>
            <person name="Alvarado L."/>
            <person name="Arachchi H.M."/>
            <person name="Berlin A."/>
            <person name="Brown A."/>
            <person name="Chapman S.B."/>
            <person name="Chen Z."/>
            <person name="Dunbar C."/>
            <person name="Freedman E."/>
            <person name="Gearin G."/>
            <person name="Gellesch M."/>
            <person name="Goldberg J."/>
            <person name="Griggs A."/>
            <person name="Gujja S."/>
            <person name="Heiman D."/>
            <person name="Howarth C."/>
            <person name="Larson L."/>
            <person name="Lui A."/>
            <person name="MacDonald P.J.P."/>
            <person name="Montmayeur A."/>
            <person name="Murphy C."/>
            <person name="Neiman D."/>
            <person name="Pearson M."/>
            <person name="Priest M."/>
            <person name="Roberts A."/>
            <person name="Saif S."/>
            <person name="Shea T."/>
            <person name="Shenoy N."/>
            <person name="Sisk P."/>
            <person name="Stolte C."/>
            <person name="Sykes S."/>
            <person name="Wortman J."/>
            <person name="Nusbaum C."/>
            <person name="Birren B."/>
        </authorList>
    </citation>
    <scope>NUCLEOTIDE SEQUENCE [LARGE SCALE GENOMIC DNA]</scope>
    <source>
        <strain evidence="7 8">ATCC 43532</strain>
    </source>
</reference>
<dbReference type="Pfam" id="PF02518">
    <property type="entry name" value="HATPase_c"/>
    <property type="match status" value="1"/>
</dbReference>
<keyword evidence="4" id="KW-0418">Kinase</keyword>
<dbReference type="Gene3D" id="3.30.565.10">
    <property type="entry name" value="Histidine kinase-like ATPase, C-terminal domain"/>
    <property type="match status" value="1"/>
</dbReference>
<dbReference type="Proteomes" id="UP000004129">
    <property type="component" value="Unassembled WGS sequence"/>
</dbReference>
<keyword evidence="5" id="KW-0472">Membrane</keyword>
<evidence type="ECO:0000256" key="1">
    <source>
        <dbReference type="ARBA" id="ARBA00004370"/>
    </source>
</evidence>
<dbReference type="PROSITE" id="PS50885">
    <property type="entry name" value="HAMP"/>
    <property type="match status" value="1"/>
</dbReference>
<dbReference type="RefSeq" id="WP_006693359.1">
    <property type="nucleotide sequence ID" value="NZ_JH376800.1"/>
</dbReference>
<keyword evidence="2" id="KW-0597">Phosphoprotein</keyword>
<evidence type="ECO:0000256" key="5">
    <source>
        <dbReference type="SAM" id="Phobius"/>
    </source>
</evidence>
<evidence type="ECO:0000313" key="8">
    <source>
        <dbReference type="Proteomes" id="UP000004129"/>
    </source>
</evidence>
<dbReference type="STRING" id="679201.HMPREF9334_01924"/>
<dbReference type="InterPro" id="IPR003660">
    <property type="entry name" value="HAMP_dom"/>
</dbReference>
<dbReference type="Pfam" id="PF06580">
    <property type="entry name" value="His_kinase"/>
    <property type="match status" value="1"/>
</dbReference>
<evidence type="ECO:0000256" key="2">
    <source>
        <dbReference type="ARBA" id="ARBA00022553"/>
    </source>
</evidence>
<dbReference type="InterPro" id="IPR003594">
    <property type="entry name" value="HATPase_dom"/>
</dbReference>
<evidence type="ECO:0000256" key="3">
    <source>
        <dbReference type="ARBA" id="ARBA00022679"/>
    </source>
</evidence>
<comment type="caution">
    <text evidence="7">The sequence shown here is derived from an EMBL/GenBank/DDBJ whole genome shotgun (WGS) entry which is preliminary data.</text>
</comment>
<dbReference type="SUPFAM" id="SSF158472">
    <property type="entry name" value="HAMP domain-like"/>
    <property type="match status" value="1"/>
</dbReference>
<proteinExistence type="predicted"/>
<comment type="subcellular location">
    <subcellularLocation>
        <location evidence="1">Membrane</location>
    </subcellularLocation>
</comment>
<gene>
    <name evidence="7" type="ORF">HMPREF9334_01924</name>
</gene>
<dbReference type="Pfam" id="PF00672">
    <property type="entry name" value="HAMP"/>
    <property type="match status" value="1"/>
</dbReference>
<dbReference type="SMART" id="SM00304">
    <property type="entry name" value="HAMP"/>
    <property type="match status" value="1"/>
</dbReference>
<accession>G5GRP3</accession>
<protein>
    <recommendedName>
        <fullName evidence="6">HAMP domain-containing protein</fullName>
    </recommendedName>
</protein>